<dbReference type="InterPro" id="IPR028098">
    <property type="entry name" value="Glyco_trans_4-like_N"/>
</dbReference>
<keyword evidence="4" id="KW-1185">Reference proteome</keyword>
<feature type="domain" description="Glycosyltransferase subfamily 4-like N-terminal" evidence="2">
    <location>
        <begin position="14"/>
        <end position="179"/>
    </location>
</feature>
<proteinExistence type="predicted"/>
<dbReference type="PANTHER" id="PTHR45947:SF3">
    <property type="entry name" value="SULFOQUINOVOSYL TRANSFERASE SQD2"/>
    <property type="match status" value="1"/>
</dbReference>
<sequence>MRIGIFSDSYKPYVGGVVRSIETFSKELKKLGHEVYIFAPNYPGIPDEKDVFRFPSIPSTYKGFYLGLPFSRRLNDFLASHPLDIVHVHSPFILGRLGARVAKRLGVPLVFTYHTLYDQYTHYVPFLRGLSKEITRKVAVDFCNRCDLVITPTEIIGKHIQGMGVKTNIRWLPTGIDLTEFNNNDRTWLKLSLGLEPDAPVLLYVGRIAKEKNITFLIDVFTLIVREHSKVNLVLVGEGPESKNLKKYAAELQLADRIHFTGKLLRPALVNAYCGADIFVFGSVTETQGIVIAEAKAAGLPVVAVNAFGVSNMVADGEDGYLLEMDAQAFARQILNLLGDHDLRQRLSKKALENARHFSAQLCAEKLVDYYRELIPKDTTVRQHVQ</sequence>
<dbReference type="STRING" id="1833852.B0537_08800"/>
<evidence type="ECO:0000259" key="1">
    <source>
        <dbReference type="Pfam" id="PF00534"/>
    </source>
</evidence>
<evidence type="ECO:0000313" key="4">
    <source>
        <dbReference type="Proteomes" id="UP000189464"/>
    </source>
</evidence>
<organism evidence="3 4">
    <name type="scientific">Desulforamulus ferrireducens</name>
    <dbReference type="NCBI Taxonomy" id="1833852"/>
    <lineage>
        <taxon>Bacteria</taxon>
        <taxon>Bacillati</taxon>
        <taxon>Bacillota</taxon>
        <taxon>Clostridia</taxon>
        <taxon>Eubacteriales</taxon>
        <taxon>Peptococcaceae</taxon>
        <taxon>Desulforamulus</taxon>
    </lineage>
</organism>
<dbReference type="SUPFAM" id="SSF53756">
    <property type="entry name" value="UDP-Glycosyltransferase/glycogen phosphorylase"/>
    <property type="match status" value="1"/>
</dbReference>
<feature type="domain" description="Glycosyl transferase family 1" evidence="1">
    <location>
        <begin position="193"/>
        <end position="351"/>
    </location>
</feature>
<dbReference type="CDD" id="cd03817">
    <property type="entry name" value="GT4_UGDG-like"/>
    <property type="match status" value="1"/>
</dbReference>
<dbReference type="Pfam" id="PF13439">
    <property type="entry name" value="Glyco_transf_4"/>
    <property type="match status" value="1"/>
</dbReference>
<dbReference type="OrthoDB" id="9802525at2"/>
<dbReference type="AlphaFoldDB" id="A0A1S6IWL7"/>
<evidence type="ECO:0000259" key="2">
    <source>
        <dbReference type="Pfam" id="PF13439"/>
    </source>
</evidence>
<protein>
    <submittedName>
        <fullName evidence="3">Glycosyl transferase family 1</fullName>
    </submittedName>
</protein>
<dbReference type="Proteomes" id="UP000189464">
    <property type="component" value="Chromosome"/>
</dbReference>
<dbReference type="KEGG" id="dfg:B0537_08800"/>
<dbReference type="GO" id="GO:0016757">
    <property type="term" value="F:glycosyltransferase activity"/>
    <property type="evidence" value="ECO:0007669"/>
    <property type="project" value="InterPro"/>
</dbReference>
<accession>A0A1S6IWL7</accession>
<evidence type="ECO:0000313" key="3">
    <source>
        <dbReference type="EMBL" id="AQS59168.1"/>
    </source>
</evidence>
<keyword evidence="3" id="KW-0808">Transferase</keyword>
<dbReference type="PANTHER" id="PTHR45947">
    <property type="entry name" value="SULFOQUINOVOSYL TRANSFERASE SQD2"/>
    <property type="match status" value="1"/>
</dbReference>
<name>A0A1S6IWL7_9FIRM</name>
<dbReference type="EMBL" id="CP019698">
    <property type="protein sequence ID" value="AQS59168.1"/>
    <property type="molecule type" value="Genomic_DNA"/>
</dbReference>
<reference evidence="3 4" key="1">
    <citation type="journal article" date="2016" name="Int. J. Syst. Evol. Microbiol.">
        <title>Desulfotomaculum ferrireducens sp. nov., a moderately thermophilic sulfate-reducing and dissimilatory Fe(III)-reducing bacterium isolated from compost.</title>
        <authorList>
            <person name="Yang G."/>
            <person name="Guo J."/>
            <person name="Zhuang L."/>
            <person name="Yuan Y."/>
            <person name="Zhou S."/>
        </authorList>
    </citation>
    <scope>NUCLEOTIDE SEQUENCE [LARGE SCALE GENOMIC DNA]</scope>
    <source>
        <strain evidence="3 4">GSS09</strain>
    </source>
</reference>
<gene>
    <name evidence="3" type="ORF">B0537_08800</name>
</gene>
<dbReference type="InterPro" id="IPR050194">
    <property type="entry name" value="Glycosyltransferase_grp1"/>
</dbReference>
<dbReference type="RefSeq" id="WP_077714237.1">
    <property type="nucleotide sequence ID" value="NZ_CP019698.1"/>
</dbReference>
<dbReference type="InterPro" id="IPR001296">
    <property type="entry name" value="Glyco_trans_1"/>
</dbReference>
<dbReference type="Gene3D" id="3.40.50.2000">
    <property type="entry name" value="Glycogen Phosphorylase B"/>
    <property type="match status" value="2"/>
</dbReference>
<dbReference type="Pfam" id="PF00534">
    <property type="entry name" value="Glycos_transf_1"/>
    <property type="match status" value="1"/>
</dbReference>